<dbReference type="InterPro" id="IPR001732">
    <property type="entry name" value="UDP-Glc/GDP-Man_DH_N"/>
</dbReference>
<evidence type="ECO:0000256" key="10">
    <source>
        <dbReference type="PIRSR" id="PIRSR500134-2"/>
    </source>
</evidence>
<dbReference type="Gene3D" id="3.40.50.720">
    <property type="entry name" value="NAD(P)-binding Rossmann-like Domain"/>
    <property type="match status" value="2"/>
</dbReference>
<dbReference type="SMART" id="SM00984">
    <property type="entry name" value="UDPG_MGDP_dh_C"/>
    <property type="match status" value="1"/>
</dbReference>
<evidence type="ECO:0000256" key="11">
    <source>
        <dbReference type="PIRSR" id="PIRSR500134-3"/>
    </source>
</evidence>
<evidence type="ECO:0000256" key="8">
    <source>
        <dbReference type="PIRNR" id="PIRNR000124"/>
    </source>
</evidence>
<evidence type="ECO:0000256" key="9">
    <source>
        <dbReference type="PIRSR" id="PIRSR500134-1"/>
    </source>
</evidence>
<dbReference type="EC" id="1.1.1.22" evidence="3 8"/>
<dbReference type="PIRSF" id="PIRSF000124">
    <property type="entry name" value="UDPglc_GDPman_dh"/>
    <property type="match status" value="1"/>
</dbReference>
<feature type="binding site" evidence="11">
    <location>
        <position position="30"/>
    </location>
    <ligand>
        <name>NAD(+)</name>
        <dbReference type="ChEBI" id="CHEBI:57540"/>
    </ligand>
</feature>
<dbReference type="SUPFAM" id="SSF48179">
    <property type="entry name" value="6-phosphogluconate dehydrogenase C-terminal domain-like"/>
    <property type="match status" value="1"/>
</dbReference>
<evidence type="ECO:0000259" key="12">
    <source>
        <dbReference type="SMART" id="SM00984"/>
    </source>
</evidence>
<dbReference type="InterPro" id="IPR008927">
    <property type="entry name" value="6-PGluconate_DH-like_C_sf"/>
</dbReference>
<feature type="binding site" evidence="11">
    <location>
        <position position="338"/>
    </location>
    <ligand>
        <name>NAD(+)</name>
        <dbReference type="ChEBI" id="CHEBI:57540"/>
    </ligand>
</feature>
<protein>
    <recommendedName>
        <fullName evidence="3 8">UDP-glucose 6-dehydrogenase</fullName>
        <ecNumber evidence="3 8">1.1.1.22</ecNumber>
    </recommendedName>
</protein>
<comment type="catalytic activity">
    <reaction evidence="6 8">
        <text>UDP-alpha-D-glucose + 2 NAD(+) + H2O = UDP-alpha-D-glucuronate + 2 NADH + 3 H(+)</text>
        <dbReference type="Rhea" id="RHEA:23596"/>
        <dbReference type="ChEBI" id="CHEBI:15377"/>
        <dbReference type="ChEBI" id="CHEBI:15378"/>
        <dbReference type="ChEBI" id="CHEBI:57540"/>
        <dbReference type="ChEBI" id="CHEBI:57945"/>
        <dbReference type="ChEBI" id="CHEBI:58052"/>
        <dbReference type="ChEBI" id="CHEBI:58885"/>
        <dbReference type="EC" id="1.1.1.22"/>
    </reaction>
</comment>
<organism evidence="13 14">
    <name type="scientific">Corynebacterium mustelae</name>
    <dbReference type="NCBI Taxonomy" id="571915"/>
    <lineage>
        <taxon>Bacteria</taxon>
        <taxon>Bacillati</taxon>
        <taxon>Actinomycetota</taxon>
        <taxon>Actinomycetes</taxon>
        <taxon>Mycobacteriales</taxon>
        <taxon>Corynebacteriaceae</taxon>
        <taxon>Corynebacterium</taxon>
    </lineage>
</organism>
<dbReference type="OrthoDB" id="5193947at2"/>
<dbReference type="InterPro" id="IPR036291">
    <property type="entry name" value="NAD(P)-bd_dom_sf"/>
</dbReference>
<evidence type="ECO:0000256" key="4">
    <source>
        <dbReference type="ARBA" id="ARBA00023002"/>
    </source>
</evidence>
<sequence length="441" mass="47254">MKISVIGCGYLGAVHAACMASLGHDVIGVDIDTAKIESLNKGDTPFYEDGLKEILQQSLASGKLRFAVAPALEELADVDVHFVTVGTPQSATSGAADLSYVDSAFDMILDAVQKSGKTPVVVGKSTVPVGTAQKLAARIAPQELTLVWNPEFLRESFAVQDTLHPDRIVYGLSDDPAEAARGQQALDEIYASMLAADTPRLIMNYPTAELVKVAANSFLATKISFINAMAELCEATDGDVTQLAEALGHDVRIGNQFLKAGVGFGGGCLPKDIRAFVSRAEELGVEDAVGFLREVDEINQRRRDRVVDLSLAALNGGATGKKITVLGAAFKPNSDDIRDSPALDVALRLHDLGAHVTVTDPEALHAVESRYPGLTTERDTLTALDQADLVLLLTEWEEFKNLNPEHIKSIVKTPAIIDGRNALDADQWKASGWSYRGLGRH</sequence>
<reference evidence="13 14" key="1">
    <citation type="journal article" date="2015" name="Genome Announc.">
        <title>Complete Genome Sequence of the Type Strain Corynebacterium mustelae DSM 45274, Isolated from Various Tissues of a Male Ferret with Lethal Sepsis.</title>
        <authorList>
            <person name="Ruckert C."/>
            <person name="Eimer J."/>
            <person name="Winkler A."/>
            <person name="Tauch A."/>
        </authorList>
    </citation>
    <scope>NUCLEOTIDE SEQUENCE [LARGE SCALE GENOMIC DNA]</scope>
    <source>
        <strain evidence="13 14">DSM 45274</strain>
    </source>
</reference>
<keyword evidence="14" id="KW-1185">Reference proteome</keyword>
<feature type="binding site" evidence="11">
    <location>
        <position position="35"/>
    </location>
    <ligand>
        <name>NAD(+)</name>
        <dbReference type="ChEBI" id="CHEBI:57540"/>
    </ligand>
</feature>
<feature type="binding site" evidence="11">
    <location>
        <position position="155"/>
    </location>
    <ligand>
        <name>NAD(+)</name>
        <dbReference type="ChEBI" id="CHEBI:57540"/>
    </ligand>
</feature>
<dbReference type="FunFam" id="1.20.5.100:FF:000001">
    <property type="entry name" value="UDP-glucose 6-dehydrogenase"/>
    <property type="match status" value="1"/>
</dbReference>
<feature type="binding site" evidence="10">
    <location>
        <begin position="152"/>
        <end position="155"/>
    </location>
    <ligand>
        <name>substrate</name>
    </ligand>
</feature>
<dbReference type="GO" id="GO:0051287">
    <property type="term" value="F:NAD binding"/>
    <property type="evidence" value="ECO:0007669"/>
    <property type="project" value="InterPro"/>
</dbReference>
<feature type="binding site" evidence="10">
    <location>
        <begin position="257"/>
        <end position="261"/>
    </location>
    <ligand>
        <name>substrate</name>
    </ligand>
</feature>
<dbReference type="STRING" id="571915.CMUST_06880"/>
<evidence type="ECO:0000256" key="7">
    <source>
        <dbReference type="ARBA" id="ARBA00053241"/>
    </source>
</evidence>
<name>A0A0G3GYX1_9CORY</name>
<dbReference type="PANTHER" id="PTHR43750:SF3">
    <property type="entry name" value="UDP-GLUCOSE 6-DEHYDROGENASE TUAD"/>
    <property type="match status" value="1"/>
</dbReference>
<comment type="function">
    <text evidence="7">Catalyzes the conversion of UDP-glucose into UDP-glucuronate, one of the precursors of teichuronic acid.</text>
</comment>
<proteinExistence type="inferred from homology"/>
<dbReference type="PANTHER" id="PTHR43750">
    <property type="entry name" value="UDP-GLUCOSE 6-DEHYDROGENASE TUAD"/>
    <property type="match status" value="1"/>
</dbReference>
<dbReference type="RefSeq" id="WP_047261873.1">
    <property type="nucleotide sequence ID" value="NZ_CP011542.1"/>
</dbReference>
<dbReference type="InterPro" id="IPR017476">
    <property type="entry name" value="UDP-Glc/GDP-Man"/>
</dbReference>
<evidence type="ECO:0000313" key="14">
    <source>
        <dbReference type="Proteomes" id="UP000035199"/>
    </source>
</evidence>
<dbReference type="InterPro" id="IPR014026">
    <property type="entry name" value="UDP-Glc/GDP-Man_DH_dimer"/>
</dbReference>
<feature type="active site" description="Nucleophile" evidence="9">
    <location>
        <position position="268"/>
    </location>
</feature>
<dbReference type="NCBIfam" id="TIGR03026">
    <property type="entry name" value="NDP-sugDHase"/>
    <property type="match status" value="1"/>
</dbReference>
<evidence type="ECO:0000256" key="3">
    <source>
        <dbReference type="ARBA" id="ARBA00012954"/>
    </source>
</evidence>
<evidence type="ECO:0000256" key="6">
    <source>
        <dbReference type="ARBA" id="ARBA00047473"/>
    </source>
</evidence>
<feature type="binding site" evidence="11">
    <location>
        <position position="87"/>
    </location>
    <ligand>
        <name>NAD(+)</name>
        <dbReference type="ChEBI" id="CHEBI:57540"/>
    </ligand>
</feature>
<dbReference type="PIRSF" id="PIRSF500134">
    <property type="entry name" value="UDPglc_DH_bac"/>
    <property type="match status" value="1"/>
</dbReference>
<dbReference type="InterPro" id="IPR028357">
    <property type="entry name" value="UDPglc_DH_bac"/>
</dbReference>
<dbReference type="Pfam" id="PF00984">
    <property type="entry name" value="UDPG_MGDP_dh"/>
    <property type="match status" value="1"/>
</dbReference>
<feature type="domain" description="UDP-glucose/GDP-mannose dehydrogenase C-terminal" evidence="12">
    <location>
        <begin position="324"/>
        <end position="425"/>
    </location>
</feature>
<dbReference type="GO" id="GO:0006065">
    <property type="term" value="P:UDP-glucuronate biosynthetic process"/>
    <property type="evidence" value="ECO:0007669"/>
    <property type="project" value="UniProtKB-UniPathway"/>
</dbReference>
<dbReference type="GO" id="GO:0000271">
    <property type="term" value="P:polysaccharide biosynthetic process"/>
    <property type="evidence" value="ECO:0007669"/>
    <property type="project" value="InterPro"/>
</dbReference>
<dbReference type="UniPathway" id="UPA00038">
    <property type="reaction ID" value="UER00491"/>
</dbReference>
<dbReference type="GO" id="GO:0003979">
    <property type="term" value="F:UDP-glucose 6-dehydrogenase activity"/>
    <property type="evidence" value="ECO:0007669"/>
    <property type="project" value="UniProtKB-EC"/>
</dbReference>
<feature type="binding site" evidence="11">
    <location>
        <position position="271"/>
    </location>
    <ligand>
        <name>NAD(+)</name>
        <dbReference type="ChEBI" id="CHEBI:57540"/>
    </ligand>
</feature>
<comment type="pathway">
    <text evidence="1">Nucleotide-sugar biosynthesis; UDP-alpha-D-glucuronate biosynthesis; UDP-alpha-D-glucuronate from UDP-alpha-D-glucose: step 1/1.</text>
</comment>
<comment type="similarity">
    <text evidence="2 8">Belongs to the UDP-glucose/GDP-mannose dehydrogenase family.</text>
</comment>
<keyword evidence="5 8" id="KW-0520">NAD</keyword>
<dbReference type="EMBL" id="CP011542">
    <property type="protein sequence ID" value="AKK05710.1"/>
    <property type="molecule type" value="Genomic_DNA"/>
</dbReference>
<dbReference type="Gene3D" id="1.20.5.100">
    <property type="entry name" value="Cytochrome c1, transmembrane anchor, C-terminal"/>
    <property type="match status" value="1"/>
</dbReference>
<dbReference type="InterPro" id="IPR014027">
    <property type="entry name" value="UDP-Glc/GDP-Man_DH_C"/>
</dbReference>
<dbReference type="Pfam" id="PF03721">
    <property type="entry name" value="UDPG_MGDP_dh_N"/>
    <property type="match status" value="1"/>
</dbReference>
<evidence type="ECO:0000313" key="13">
    <source>
        <dbReference type="EMBL" id="AKK05710.1"/>
    </source>
</evidence>
<dbReference type="PATRIC" id="fig|571915.4.peg.1465"/>
<evidence type="ECO:0000256" key="2">
    <source>
        <dbReference type="ARBA" id="ARBA00006601"/>
    </source>
</evidence>
<reference evidence="14" key="2">
    <citation type="submission" date="2015-05" db="EMBL/GenBank/DDBJ databases">
        <title>Complete genome sequence of Corynebacterium mustelae DSM 45274, isolated from various tissues of a male ferret with lethal sepsis.</title>
        <authorList>
            <person name="Ruckert C."/>
            <person name="Albersmeier A."/>
            <person name="Winkler A."/>
            <person name="Tauch A."/>
        </authorList>
    </citation>
    <scope>NUCLEOTIDE SEQUENCE [LARGE SCALE GENOMIC DNA]</scope>
    <source>
        <strain evidence="14">DSM 45274</strain>
    </source>
</reference>
<dbReference type="SUPFAM" id="SSF51735">
    <property type="entry name" value="NAD(P)-binding Rossmann-fold domains"/>
    <property type="match status" value="1"/>
</dbReference>
<feature type="binding site" evidence="10">
    <location>
        <position position="331"/>
    </location>
    <ligand>
        <name>substrate</name>
    </ligand>
</feature>
<dbReference type="Proteomes" id="UP000035199">
    <property type="component" value="Chromosome"/>
</dbReference>
<evidence type="ECO:0000256" key="1">
    <source>
        <dbReference type="ARBA" id="ARBA00004701"/>
    </source>
</evidence>
<dbReference type="Pfam" id="PF03720">
    <property type="entry name" value="UDPG_MGDP_dh_C"/>
    <property type="match status" value="1"/>
</dbReference>
<feature type="binding site" evidence="11">
    <location>
        <position position="126"/>
    </location>
    <ligand>
        <name>NAD(+)</name>
        <dbReference type="ChEBI" id="CHEBI:57540"/>
    </ligand>
</feature>
<dbReference type="KEGG" id="cmv:CMUST_06880"/>
<evidence type="ECO:0000256" key="5">
    <source>
        <dbReference type="ARBA" id="ARBA00023027"/>
    </source>
</evidence>
<feature type="binding site" evidence="10">
    <location>
        <position position="212"/>
    </location>
    <ligand>
        <name>substrate</name>
    </ligand>
</feature>
<gene>
    <name evidence="13" type="primary">rkpK</name>
    <name evidence="13" type="ORF">CMUST_06880</name>
</gene>
<feature type="binding site" evidence="10">
    <location>
        <position position="265"/>
    </location>
    <ligand>
        <name>substrate</name>
    </ligand>
</feature>
<dbReference type="SUPFAM" id="SSF52413">
    <property type="entry name" value="UDP-glucose/GDP-mannose dehydrogenase C-terminal domain"/>
    <property type="match status" value="1"/>
</dbReference>
<accession>A0A0G3GYX1</accession>
<dbReference type="AlphaFoldDB" id="A0A0G3GYX1"/>
<keyword evidence="4 8" id="KW-0560">Oxidoreductase</keyword>
<dbReference type="InterPro" id="IPR036220">
    <property type="entry name" value="UDP-Glc/GDP-Man_DH_C_sf"/>
</dbReference>